<feature type="transmembrane region" description="Helical" evidence="2">
    <location>
        <begin position="43"/>
        <end position="63"/>
    </location>
</feature>
<proteinExistence type="predicted"/>
<feature type="signal peptide" evidence="3">
    <location>
        <begin position="1"/>
        <end position="19"/>
    </location>
</feature>
<feature type="region of interest" description="Disordered" evidence="1">
    <location>
        <begin position="272"/>
        <end position="293"/>
    </location>
</feature>
<evidence type="ECO:0000313" key="5">
    <source>
        <dbReference type="Proteomes" id="UP000193411"/>
    </source>
</evidence>
<accession>A0A1Y2I2C8</accession>
<dbReference type="Proteomes" id="UP000193411">
    <property type="component" value="Unassembled WGS sequence"/>
</dbReference>
<dbReference type="EMBL" id="MCFL01000002">
    <property type="protein sequence ID" value="ORZ41018.1"/>
    <property type="molecule type" value="Genomic_DNA"/>
</dbReference>
<feature type="compositionally biased region" description="Acidic residues" evidence="1">
    <location>
        <begin position="272"/>
        <end position="284"/>
    </location>
</feature>
<protein>
    <recommendedName>
        <fullName evidence="6">G-protein coupled receptors family 1 profile domain-containing protein</fullName>
    </recommendedName>
</protein>
<reference evidence="4 5" key="1">
    <citation type="submission" date="2016-07" db="EMBL/GenBank/DDBJ databases">
        <title>Pervasive Adenine N6-methylation of Active Genes in Fungi.</title>
        <authorList>
            <consortium name="DOE Joint Genome Institute"/>
            <person name="Mondo S.J."/>
            <person name="Dannebaum R.O."/>
            <person name="Kuo R.C."/>
            <person name="Labutti K."/>
            <person name="Haridas S."/>
            <person name="Kuo A."/>
            <person name="Salamov A."/>
            <person name="Ahrendt S.R."/>
            <person name="Lipzen A."/>
            <person name="Sullivan W."/>
            <person name="Andreopoulos W.B."/>
            <person name="Clum A."/>
            <person name="Lindquist E."/>
            <person name="Daum C."/>
            <person name="Ramamoorthy G.K."/>
            <person name="Gryganskyi A."/>
            <person name="Culley D."/>
            <person name="Magnuson J.K."/>
            <person name="James T.Y."/>
            <person name="O'Malley M.A."/>
            <person name="Stajich J.E."/>
            <person name="Spatafora J.W."/>
            <person name="Visel A."/>
            <person name="Grigoriev I.V."/>
        </authorList>
    </citation>
    <scope>NUCLEOTIDE SEQUENCE [LARGE SCALE GENOMIC DNA]</scope>
    <source>
        <strain evidence="4 5">PL171</strain>
    </source>
</reference>
<feature type="compositionally biased region" description="Polar residues" evidence="1">
    <location>
        <begin position="216"/>
        <end position="228"/>
    </location>
</feature>
<keyword evidence="5" id="KW-1185">Reference proteome</keyword>
<feature type="compositionally biased region" description="Basic and acidic residues" evidence="1">
    <location>
        <begin position="229"/>
        <end position="240"/>
    </location>
</feature>
<keyword evidence="2" id="KW-0812">Transmembrane</keyword>
<organism evidence="4 5">
    <name type="scientific">Catenaria anguillulae PL171</name>
    <dbReference type="NCBI Taxonomy" id="765915"/>
    <lineage>
        <taxon>Eukaryota</taxon>
        <taxon>Fungi</taxon>
        <taxon>Fungi incertae sedis</taxon>
        <taxon>Blastocladiomycota</taxon>
        <taxon>Blastocladiomycetes</taxon>
        <taxon>Blastocladiales</taxon>
        <taxon>Catenariaceae</taxon>
        <taxon>Catenaria</taxon>
    </lineage>
</organism>
<feature type="region of interest" description="Disordered" evidence="1">
    <location>
        <begin position="216"/>
        <end position="253"/>
    </location>
</feature>
<sequence>MMSLMACVLIVPSISMIVAVVQTPSITAFLVNHVYNRVTKATLAVQTCILGAISLTTDMTILVRLRSHRKLLYNGQSNRDRAIRRIRKQMLIVSVNSVVTLAELVVRVVAVFSSYVGIDTYLKALAIAVDIHTFCHMGVTIEDVLRTPASSSAYLQNGATITATVLVSSNGQGRASPTSRSANAIGAGGGMNAAGATLGMSSSFMQHALSSMTSGMFRSSTGVSTPSTMHRDAATPEHPRSPLPASLSVHHPTGQKVSGMADHNVHAIVVIDEEGDEVGDDDNDGNCGDDKKA</sequence>
<keyword evidence="3" id="KW-0732">Signal</keyword>
<evidence type="ECO:0000313" key="4">
    <source>
        <dbReference type="EMBL" id="ORZ41018.1"/>
    </source>
</evidence>
<comment type="caution">
    <text evidence="4">The sequence shown here is derived from an EMBL/GenBank/DDBJ whole genome shotgun (WGS) entry which is preliminary data.</text>
</comment>
<evidence type="ECO:0008006" key="6">
    <source>
        <dbReference type="Google" id="ProtNLM"/>
    </source>
</evidence>
<keyword evidence="2" id="KW-1133">Transmembrane helix</keyword>
<name>A0A1Y2I2C8_9FUNG</name>
<feature type="transmembrane region" description="Helical" evidence="2">
    <location>
        <begin position="91"/>
        <end position="116"/>
    </location>
</feature>
<keyword evidence="2" id="KW-0472">Membrane</keyword>
<evidence type="ECO:0000256" key="1">
    <source>
        <dbReference type="SAM" id="MobiDB-lite"/>
    </source>
</evidence>
<feature type="chain" id="PRO_5012440763" description="G-protein coupled receptors family 1 profile domain-containing protein" evidence="3">
    <location>
        <begin position="20"/>
        <end position="293"/>
    </location>
</feature>
<gene>
    <name evidence="4" type="ORF">BCR44DRAFT_184756</name>
</gene>
<evidence type="ECO:0000256" key="2">
    <source>
        <dbReference type="SAM" id="Phobius"/>
    </source>
</evidence>
<evidence type="ECO:0000256" key="3">
    <source>
        <dbReference type="SAM" id="SignalP"/>
    </source>
</evidence>
<dbReference type="AlphaFoldDB" id="A0A1Y2I2C8"/>